<evidence type="ECO:0000313" key="2">
    <source>
        <dbReference type="Proteomes" id="UP001153331"/>
    </source>
</evidence>
<reference evidence="1" key="1">
    <citation type="submission" date="2022-11" db="EMBL/GenBank/DDBJ databases">
        <title>Genome Sequence of Boeremia exigua.</title>
        <authorList>
            <person name="Buettner E."/>
        </authorList>
    </citation>
    <scope>NUCLEOTIDE SEQUENCE</scope>
    <source>
        <strain evidence="1">CU02</strain>
    </source>
</reference>
<dbReference type="Proteomes" id="UP001153331">
    <property type="component" value="Unassembled WGS sequence"/>
</dbReference>
<dbReference type="EMBL" id="JAPHNI010000394">
    <property type="protein sequence ID" value="KAJ8111566.1"/>
    <property type="molecule type" value="Genomic_DNA"/>
</dbReference>
<organism evidence="1 2">
    <name type="scientific">Boeremia exigua</name>
    <dbReference type="NCBI Taxonomy" id="749465"/>
    <lineage>
        <taxon>Eukaryota</taxon>
        <taxon>Fungi</taxon>
        <taxon>Dikarya</taxon>
        <taxon>Ascomycota</taxon>
        <taxon>Pezizomycotina</taxon>
        <taxon>Dothideomycetes</taxon>
        <taxon>Pleosporomycetidae</taxon>
        <taxon>Pleosporales</taxon>
        <taxon>Pleosporineae</taxon>
        <taxon>Didymellaceae</taxon>
        <taxon>Boeremia</taxon>
    </lineage>
</organism>
<keyword evidence="2" id="KW-1185">Reference proteome</keyword>
<protein>
    <submittedName>
        <fullName evidence="1">Uncharacterized protein</fullName>
    </submittedName>
</protein>
<gene>
    <name evidence="1" type="ORF">OPT61_g5870</name>
</gene>
<sequence>MRLLELWPDVETAQIRCSLHIVDLLSYDDRTAESTVEKFKSFDAVSYVWGKRSKKVDIICDDRTMRITANLADALHTFRHLEDAVILWVDALCINQKDVTERSEQVQLMGLIYFKARQVRIWLGLDDEPVFGAQRAATLIRNFVDTHRRTPQIPARVMSEELFKHYIETDDMDYYAVARLLDHEWFRRVWVVQEFGLSRKAVFYCGETTIAKEDLHDFVRLLEVSRPGMLASESIDRRMIFLGQRYSQAAWGDSRIDLGSSPLEAETFLDILSATRGLRCTDRRDTIYAFLGHPSAFKQHRLDAKPYLSYPQNYYDSTPPIIKPDYDRSMTFLRACTELAINAIKDRGLGIQVLQHISHFDGTLELEVPSWVPLWDIWEQAAPFHQCDKLYHASGSLEPRTISVYTPSGNPCQSRLCLRAIKLANIRYAMTRRAAESTRVLAETLFPEQFEEAGHMELPALVWPDATSRVRNNTNEWSAFAMTLTAGLITTNTHLVPVPAEQYLSQHVAGLETYLRHYKHGPPHISDFHDNEVGENFLLDLCRAASSRIFYVTSRGEFGLAPMVTQVGDQVWLPLGASMPFIFRPYSHGVYQILGQTYLHGLMTGKAVEGRTADNIVYTYLASPYIFITPHLSRSSILPMPTPLTPIIRQHIAIGRAPPMHLTIPLEMPTPRGHNLRVRRRRAADRAVAAAALGFALLLTPHAVAEETLAFG</sequence>
<comment type="caution">
    <text evidence="1">The sequence shown here is derived from an EMBL/GenBank/DDBJ whole genome shotgun (WGS) entry which is preliminary data.</text>
</comment>
<evidence type="ECO:0000313" key="1">
    <source>
        <dbReference type="EMBL" id="KAJ8111566.1"/>
    </source>
</evidence>
<name>A0ACC2I8Q5_9PLEO</name>
<accession>A0ACC2I8Q5</accession>
<proteinExistence type="predicted"/>